<keyword evidence="3" id="KW-1185">Reference proteome</keyword>
<dbReference type="AlphaFoldDB" id="A0ABD2IUS3"/>
<dbReference type="Pfam" id="PF03645">
    <property type="entry name" value="Tctex-1"/>
    <property type="match status" value="1"/>
</dbReference>
<evidence type="ECO:0000256" key="1">
    <source>
        <dbReference type="ARBA" id="ARBA00005361"/>
    </source>
</evidence>
<dbReference type="InterPro" id="IPR038586">
    <property type="entry name" value="Tctex-1-like_sf"/>
</dbReference>
<accession>A0ABD2IUS3</accession>
<dbReference type="CDD" id="cd21455">
    <property type="entry name" value="DLC-like_DYNLT1_DYNLT3"/>
    <property type="match status" value="1"/>
</dbReference>
<dbReference type="Proteomes" id="UP001620645">
    <property type="component" value="Unassembled WGS sequence"/>
</dbReference>
<name>A0ABD2IUS3_HETSC</name>
<comment type="similarity">
    <text evidence="1">Belongs to the dynein light chain Tctex-type family.</text>
</comment>
<dbReference type="InterPro" id="IPR005334">
    <property type="entry name" value="Tctex-1-like"/>
</dbReference>
<dbReference type="EMBL" id="JBICCN010000274">
    <property type="protein sequence ID" value="KAL3081251.1"/>
    <property type="molecule type" value="Genomic_DNA"/>
</dbReference>
<protein>
    <submittedName>
        <fullName evidence="2">Uncharacterized protein</fullName>
    </submittedName>
</protein>
<comment type="caution">
    <text evidence="2">The sequence shown here is derived from an EMBL/GenBank/DDBJ whole genome shotgun (WGS) entry which is preliminary data.</text>
</comment>
<proteinExistence type="inferred from homology"/>
<sequence>MSLQCLTQEEVNTICKDVLENLIGASTYQHTEAVKWNQSVVEKITARLVQLQKPYKYCVCVILMQTGSGAGLSVASMCFWDRRCDNSFVVRWESKAVTAVCNIFAIAVDSGAVSPVPMMDNDVATDGEGGTVAASATATTNGGDIVGGGKSECE</sequence>
<evidence type="ECO:0000313" key="2">
    <source>
        <dbReference type="EMBL" id="KAL3081251.1"/>
    </source>
</evidence>
<evidence type="ECO:0000313" key="3">
    <source>
        <dbReference type="Proteomes" id="UP001620645"/>
    </source>
</evidence>
<dbReference type="PANTHER" id="PTHR21255">
    <property type="entry name" value="T-COMPLEX-ASSOCIATED-TESTIS-EXPRESSED 1/ DYNEIN LIGHT CHAIN"/>
    <property type="match status" value="1"/>
</dbReference>
<gene>
    <name evidence="2" type="ORF">niasHS_012355</name>
</gene>
<dbReference type="Gene3D" id="3.30.1140.40">
    <property type="entry name" value="Tctex-1"/>
    <property type="match status" value="1"/>
</dbReference>
<dbReference type="PANTHER" id="PTHR21255:SF4">
    <property type="entry name" value="DYNEIN LIGHT CHAIN TCTEX-TYPE"/>
    <property type="match status" value="1"/>
</dbReference>
<organism evidence="2 3">
    <name type="scientific">Heterodera schachtii</name>
    <name type="common">Sugarbeet cyst nematode worm</name>
    <name type="synonym">Tylenchus schachtii</name>
    <dbReference type="NCBI Taxonomy" id="97005"/>
    <lineage>
        <taxon>Eukaryota</taxon>
        <taxon>Metazoa</taxon>
        <taxon>Ecdysozoa</taxon>
        <taxon>Nematoda</taxon>
        <taxon>Chromadorea</taxon>
        <taxon>Rhabditida</taxon>
        <taxon>Tylenchina</taxon>
        <taxon>Tylenchomorpha</taxon>
        <taxon>Tylenchoidea</taxon>
        <taxon>Heteroderidae</taxon>
        <taxon>Heteroderinae</taxon>
        <taxon>Heterodera</taxon>
    </lineage>
</organism>
<reference evidence="2 3" key="1">
    <citation type="submission" date="2024-10" db="EMBL/GenBank/DDBJ databases">
        <authorList>
            <person name="Kim D."/>
        </authorList>
    </citation>
    <scope>NUCLEOTIDE SEQUENCE [LARGE SCALE GENOMIC DNA]</scope>
    <source>
        <strain evidence="2">Taebaek</strain>
    </source>
</reference>